<evidence type="ECO:0000313" key="3">
    <source>
        <dbReference type="Proteomes" id="UP000824175"/>
    </source>
</evidence>
<accession>A0A9D1KZ34</accession>
<dbReference type="EMBL" id="DVMJ01000027">
    <property type="protein sequence ID" value="HIU13138.1"/>
    <property type="molecule type" value="Genomic_DNA"/>
</dbReference>
<feature type="transmembrane region" description="Helical" evidence="1">
    <location>
        <begin position="55"/>
        <end position="73"/>
    </location>
</feature>
<reference evidence="2" key="1">
    <citation type="submission" date="2020-10" db="EMBL/GenBank/DDBJ databases">
        <authorList>
            <person name="Gilroy R."/>
        </authorList>
    </citation>
    <scope>NUCLEOTIDE SEQUENCE</scope>
    <source>
        <strain evidence="2">CHK195-11698</strain>
    </source>
</reference>
<name>A0A9D1KZ34_9FIRM</name>
<dbReference type="AlphaFoldDB" id="A0A9D1KZ34"/>
<proteinExistence type="predicted"/>
<feature type="transmembrane region" description="Helical" evidence="1">
    <location>
        <begin position="12"/>
        <end position="31"/>
    </location>
</feature>
<dbReference type="PANTHER" id="PTHR37308">
    <property type="entry name" value="INTEGRAL MEMBRANE PROTEIN"/>
    <property type="match status" value="1"/>
</dbReference>
<feature type="transmembrane region" description="Helical" evidence="1">
    <location>
        <begin position="226"/>
        <end position="246"/>
    </location>
</feature>
<keyword evidence="1" id="KW-0472">Membrane</keyword>
<protein>
    <submittedName>
        <fullName evidence="2">DUF368 domain-containing protein</fullName>
    </submittedName>
</protein>
<feature type="transmembrane region" description="Helical" evidence="1">
    <location>
        <begin position="141"/>
        <end position="171"/>
    </location>
</feature>
<feature type="transmembrane region" description="Helical" evidence="1">
    <location>
        <begin position="112"/>
        <end position="129"/>
    </location>
</feature>
<evidence type="ECO:0000256" key="1">
    <source>
        <dbReference type="SAM" id="Phobius"/>
    </source>
</evidence>
<comment type="caution">
    <text evidence="2">The sequence shown here is derived from an EMBL/GenBank/DDBJ whole genome shotgun (WGS) entry which is preliminary data.</text>
</comment>
<feature type="transmembrane region" description="Helical" evidence="1">
    <location>
        <begin position="80"/>
        <end position="100"/>
    </location>
</feature>
<keyword evidence="1" id="KW-1133">Transmembrane helix</keyword>
<keyword evidence="1" id="KW-0812">Transmembrane</keyword>
<dbReference type="Pfam" id="PF04018">
    <property type="entry name" value="VCA0040-like"/>
    <property type="match status" value="1"/>
</dbReference>
<feature type="transmembrane region" description="Helical" evidence="1">
    <location>
        <begin position="252"/>
        <end position="276"/>
    </location>
</feature>
<feature type="transmembrane region" description="Helical" evidence="1">
    <location>
        <begin position="191"/>
        <end position="214"/>
    </location>
</feature>
<dbReference type="PANTHER" id="PTHR37308:SF1">
    <property type="entry name" value="POLYPRENYL-PHOSPHATE TRANSPORTER"/>
    <property type="match status" value="1"/>
</dbReference>
<dbReference type="Proteomes" id="UP000824175">
    <property type="component" value="Unassembled WGS sequence"/>
</dbReference>
<evidence type="ECO:0000313" key="2">
    <source>
        <dbReference type="EMBL" id="HIU13138.1"/>
    </source>
</evidence>
<organism evidence="2 3">
    <name type="scientific">Candidatus Fimiplasma intestinipullorum</name>
    <dbReference type="NCBI Taxonomy" id="2840825"/>
    <lineage>
        <taxon>Bacteria</taxon>
        <taxon>Bacillati</taxon>
        <taxon>Bacillota</taxon>
        <taxon>Clostridia</taxon>
        <taxon>Eubacteriales</taxon>
        <taxon>Candidatus Fimiplasma</taxon>
    </lineage>
</organism>
<sequence length="278" mass="30248">MGCFRNVFKGLLIGAANLLPGISGGTMAIALDVYETLIEALCLCVRRPLESLKCLWPYLLGGLLGLAGVTFLVEKTLTRFPYLTILLFGGMVLGGLPAIVTKIQLKRVNIKHAIFFFLGVLLTLGMSSLSAQTPQQADGPWLILFILGFFLSLSMLIPGVSGSLILITLGYYDGLVSACRHVLSGIYQPDWLILTDAFSWLLPFGLGLGLGMLSFSKVVAFLISHYATLTYCFMLGIMLGSLWLMLKDIPFFSLSLCHQVLGMGLFVGGIECTYLLEK</sequence>
<dbReference type="InterPro" id="IPR007163">
    <property type="entry name" value="VCA0040-like"/>
</dbReference>
<gene>
    <name evidence="2" type="ORF">IAD15_03615</name>
</gene>
<reference evidence="2" key="2">
    <citation type="journal article" date="2021" name="PeerJ">
        <title>Extensive microbial diversity within the chicken gut microbiome revealed by metagenomics and culture.</title>
        <authorList>
            <person name="Gilroy R."/>
            <person name="Ravi A."/>
            <person name="Getino M."/>
            <person name="Pursley I."/>
            <person name="Horton D.L."/>
            <person name="Alikhan N.F."/>
            <person name="Baker D."/>
            <person name="Gharbi K."/>
            <person name="Hall N."/>
            <person name="Watson M."/>
            <person name="Adriaenssens E.M."/>
            <person name="Foster-Nyarko E."/>
            <person name="Jarju S."/>
            <person name="Secka A."/>
            <person name="Antonio M."/>
            <person name="Oren A."/>
            <person name="Chaudhuri R.R."/>
            <person name="La Ragione R."/>
            <person name="Hildebrand F."/>
            <person name="Pallen M.J."/>
        </authorList>
    </citation>
    <scope>NUCLEOTIDE SEQUENCE</scope>
    <source>
        <strain evidence="2">CHK195-11698</strain>
    </source>
</reference>